<dbReference type="Pfam" id="PF00067">
    <property type="entry name" value="p450"/>
    <property type="match status" value="1"/>
</dbReference>
<evidence type="ECO:0000256" key="1">
    <source>
        <dbReference type="ARBA" id="ARBA00010617"/>
    </source>
</evidence>
<organism evidence="7 8">
    <name type="scientific">Carex littledalei</name>
    <dbReference type="NCBI Taxonomy" id="544730"/>
    <lineage>
        <taxon>Eukaryota</taxon>
        <taxon>Viridiplantae</taxon>
        <taxon>Streptophyta</taxon>
        <taxon>Embryophyta</taxon>
        <taxon>Tracheophyta</taxon>
        <taxon>Spermatophyta</taxon>
        <taxon>Magnoliopsida</taxon>
        <taxon>Liliopsida</taxon>
        <taxon>Poales</taxon>
        <taxon>Cyperaceae</taxon>
        <taxon>Cyperoideae</taxon>
        <taxon>Cariceae</taxon>
        <taxon>Carex</taxon>
        <taxon>Carex subgen. Euthyceras</taxon>
    </lineage>
</organism>
<dbReference type="PRINTS" id="PR00463">
    <property type="entry name" value="EP450I"/>
</dbReference>
<dbReference type="AlphaFoldDB" id="A0A833QFP8"/>
<keyword evidence="4 5" id="KW-0408">Iron</keyword>
<reference evidence="7" key="1">
    <citation type="submission" date="2020-01" db="EMBL/GenBank/DDBJ databases">
        <title>Genome sequence of Kobresia littledalei, the first chromosome-level genome in the family Cyperaceae.</title>
        <authorList>
            <person name="Qu G."/>
        </authorList>
    </citation>
    <scope>NUCLEOTIDE SEQUENCE</scope>
    <source>
        <strain evidence="7">C.B.Clarke</strain>
        <tissue evidence="7">Leaf</tissue>
    </source>
</reference>
<evidence type="ECO:0000256" key="2">
    <source>
        <dbReference type="ARBA" id="ARBA00022723"/>
    </source>
</evidence>
<protein>
    <submittedName>
        <fullName evidence="7">Cytochrome P450 94C1-like protein</fullName>
    </submittedName>
</protein>
<keyword evidence="6" id="KW-0812">Transmembrane</keyword>
<dbReference type="GO" id="GO:0020037">
    <property type="term" value="F:heme binding"/>
    <property type="evidence" value="ECO:0007669"/>
    <property type="project" value="InterPro"/>
</dbReference>
<comment type="caution">
    <text evidence="7">The sequence shown here is derived from an EMBL/GenBank/DDBJ whole genome shotgun (WGS) entry which is preliminary data.</text>
</comment>
<evidence type="ECO:0000256" key="4">
    <source>
        <dbReference type="ARBA" id="ARBA00023004"/>
    </source>
</evidence>
<sequence length="505" mass="57714">MEIDMAQLQNYLFLLFLTFSISLLSFSLIVLFLRLRPWCNCHLCKTYLSSSWRSEFTNLSDWYTHLLKESATGTVHIHVLGNTITANPANVEHILKTRFENYPKGKQFFSILGDFLGQGIFNSDGDGWRFQRKMASLELGSISVRSYAFKIVCKEIKDRLIPLLESISRRDDSTGTLDIQDVFQRFAFDTICKISFGLDPGCLEINQPMSDFAKAFDTASRLSAQRAITTTPIVWKLKRFLNVGSEKDLKHAIRLVDDLAKAVIHERRKIGFSTSHDLLSRFMGAVDEQVNDKYLRDIVVSFLLAGRDTVASGLTTFFLLLSQNPSVAAAIRKEIDTFKKDDVLYPDQLQKMHYVHAALYENLRLYPPVQFDSKFSAEDDVLPDGTLIRKGTRVTYHPYAMSRMESIWGEDCLEFKPERWLRDGVFTPENLYKYPVFQAGSRVCLGKELSVMEMKAVIVSIMHRFNIEVLMFKEKPQFAIGLTATINGGVPARVLHQQVQDRCQS</sequence>
<dbReference type="InterPro" id="IPR002401">
    <property type="entry name" value="Cyt_P450_E_grp-I"/>
</dbReference>
<comment type="similarity">
    <text evidence="1">Belongs to the cytochrome P450 family.</text>
</comment>
<keyword evidence="6" id="KW-0472">Membrane</keyword>
<evidence type="ECO:0000256" key="3">
    <source>
        <dbReference type="ARBA" id="ARBA00023002"/>
    </source>
</evidence>
<feature type="transmembrane region" description="Helical" evidence="6">
    <location>
        <begin position="12"/>
        <end position="35"/>
    </location>
</feature>
<keyword evidence="3" id="KW-0560">Oxidoreductase</keyword>
<proteinExistence type="inferred from homology"/>
<comment type="cofactor">
    <cofactor evidence="5">
        <name>heme</name>
        <dbReference type="ChEBI" id="CHEBI:30413"/>
    </cofactor>
</comment>
<keyword evidence="8" id="KW-1185">Reference proteome</keyword>
<keyword evidence="6" id="KW-1133">Transmembrane helix</keyword>
<dbReference type="SUPFAM" id="SSF48264">
    <property type="entry name" value="Cytochrome P450"/>
    <property type="match status" value="1"/>
</dbReference>
<dbReference type="GO" id="GO:0005506">
    <property type="term" value="F:iron ion binding"/>
    <property type="evidence" value="ECO:0007669"/>
    <property type="project" value="InterPro"/>
</dbReference>
<dbReference type="InterPro" id="IPR001128">
    <property type="entry name" value="Cyt_P450"/>
</dbReference>
<name>A0A833QFP8_9POAL</name>
<keyword evidence="2 5" id="KW-0479">Metal-binding</keyword>
<feature type="binding site" description="axial binding residue" evidence="5">
    <location>
        <position position="444"/>
    </location>
    <ligand>
        <name>heme</name>
        <dbReference type="ChEBI" id="CHEBI:30413"/>
    </ligand>
    <ligandPart>
        <name>Fe</name>
        <dbReference type="ChEBI" id="CHEBI:18248"/>
    </ligandPart>
</feature>
<dbReference type="PANTHER" id="PTHR24296">
    <property type="entry name" value="CYTOCHROME P450"/>
    <property type="match status" value="1"/>
</dbReference>
<dbReference type="PRINTS" id="PR00385">
    <property type="entry name" value="P450"/>
</dbReference>
<evidence type="ECO:0000256" key="6">
    <source>
        <dbReference type="SAM" id="Phobius"/>
    </source>
</evidence>
<gene>
    <name evidence="7" type="ORF">FCM35_KLT13990</name>
</gene>
<dbReference type="EMBL" id="SWLB01000026">
    <property type="protein sequence ID" value="KAF3321774.1"/>
    <property type="molecule type" value="Genomic_DNA"/>
</dbReference>
<dbReference type="GO" id="GO:0004497">
    <property type="term" value="F:monooxygenase activity"/>
    <property type="evidence" value="ECO:0007669"/>
    <property type="project" value="InterPro"/>
</dbReference>
<keyword evidence="5" id="KW-0349">Heme</keyword>
<dbReference type="OrthoDB" id="1470350at2759"/>
<accession>A0A833QFP8</accession>
<dbReference type="Proteomes" id="UP000623129">
    <property type="component" value="Unassembled WGS sequence"/>
</dbReference>
<dbReference type="Gene3D" id="1.10.630.10">
    <property type="entry name" value="Cytochrome P450"/>
    <property type="match status" value="1"/>
</dbReference>
<evidence type="ECO:0000256" key="5">
    <source>
        <dbReference type="PIRSR" id="PIRSR602401-1"/>
    </source>
</evidence>
<dbReference type="CDD" id="cd11064">
    <property type="entry name" value="CYP86A"/>
    <property type="match status" value="1"/>
</dbReference>
<dbReference type="InterPro" id="IPR036396">
    <property type="entry name" value="Cyt_P450_sf"/>
</dbReference>
<evidence type="ECO:0000313" key="8">
    <source>
        <dbReference type="Proteomes" id="UP000623129"/>
    </source>
</evidence>
<evidence type="ECO:0000313" key="7">
    <source>
        <dbReference type="EMBL" id="KAF3321774.1"/>
    </source>
</evidence>
<dbReference type="GO" id="GO:0016705">
    <property type="term" value="F:oxidoreductase activity, acting on paired donors, with incorporation or reduction of molecular oxygen"/>
    <property type="evidence" value="ECO:0007669"/>
    <property type="project" value="InterPro"/>
</dbReference>